<comment type="caution">
    <text evidence="1">The sequence shown here is derived from an EMBL/GenBank/DDBJ whole genome shotgun (WGS) entry which is preliminary data.</text>
</comment>
<accession>A0ABV9IBX0</accession>
<evidence type="ECO:0000313" key="2">
    <source>
        <dbReference type="Proteomes" id="UP001595952"/>
    </source>
</evidence>
<keyword evidence="2" id="KW-1185">Reference proteome</keyword>
<organism evidence="1 2">
    <name type="scientific">Deinococcus hohokamensis</name>
    <dbReference type="NCBI Taxonomy" id="309883"/>
    <lineage>
        <taxon>Bacteria</taxon>
        <taxon>Thermotogati</taxon>
        <taxon>Deinococcota</taxon>
        <taxon>Deinococci</taxon>
        <taxon>Deinococcales</taxon>
        <taxon>Deinococcaceae</taxon>
        <taxon>Deinococcus</taxon>
    </lineage>
</organism>
<dbReference type="EMBL" id="JBHSEI010000010">
    <property type="protein sequence ID" value="MFC4639824.1"/>
    <property type="molecule type" value="Genomic_DNA"/>
</dbReference>
<gene>
    <name evidence="1" type="ORF">ACFO0D_15930</name>
</gene>
<sequence length="193" mass="21020">MTGLQIEVRALTLEQEMQAWGERYKAAQLTLNTRAQEAHRLFLRWTAAGNAGDFSTVLARQAGLSRTTAWRAWRAGYALALGAANNADQGELVDAARALDLGATPAEVNTAIQEHTVRDLVQQLDGGHVGRRMTSEAAELRVQVQRRLGGLGLDHLPPAERDELVFRAFLTVSDETLAGIVQAYRKTTEGGEA</sequence>
<protein>
    <submittedName>
        <fullName evidence="1">Uncharacterized protein</fullName>
    </submittedName>
</protein>
<dbReference type="Proteomes" id="UP001595952">
    <property type="component" value="Unassembled WGS sequence"/>
</dbReference>
<evidence type="ECO:0000313" key="1">
    <source>
        <dbReference type="EMBL" id="MFC4639824.1"/>
    </source>
</evidence>
<dbReference type="RefSeq" id="WP_380062801.1">
    <property type="nucleotide sequence ID" value="NZ_JBHSEI010000010.1"/>
</dbReference>
<name>A0ABV9IBX0_9DEIO</name>
<reference evidence="2" key="1">
    <citation type="journal article" date="2019" name="Int. J. Syst. Evol. Microbiol.">
        <title>The Global Catalogue of Microorganisms (GCM) 10K type strain sequencing project: providing services to taxonomists for standard genome sequencing and annotation.</title>
        <authorList>
            <consortium name="The Broad Institute Genomics Platform"/>
            <consortium name="The Broad Institute Genome Sequencing Center for Infectious Disease"/>
            <person name="Wu L."/>
            <person name="Ma J."/>
        </authorList>
    </citation>
    <scope>NUCLEOTIDE SEQUENCE [LARGE SCALE GENOMIC DNA]</scope>
    <source>
        <strain evidence="2">CCUG 55995</strain>
    </source>
</reference>
<proteinExistence type="predicted"/>